<dbReference type="EMBL" id="CP090039">
    <property type="protein sequence ID" value="UPL01807.1"/>
    <property type="molecule type" value="Genomic_DNA"/>
</dbReference>
<evidence type="ECO:0000313" key="1">
    <source>
        <dbReference type="EMBL" id="UPL01807.1"/>
    </source>
</evidence>
<name>A0ACD3ZL25_FUSSC</name>
<organism evidence="1 2">
    <name type="scientific">Fusarium solani subsp. cucurbitae</name>
    <name type="common">Neocosmosporum cucurbitae</name>
    <dbReference type="NCBI Taxonomy" id="2747967"/>
    <lineage>
        <taxon>Eukaryota</taxon>
        <taxon>Fungi</taxon>
        <taxon>Dikarya</taxon>
        <taxon>Ascomycota</taxon>
        <taxon>Pezizomycotina</taxon>
        <taxon>Sordariomycetes</taxon>
        <taxon>Hypocreomycetidae</taxon>
        <taxon>Hypocreales</taxon>
        <taxon>Nectriaceae</taxon>
        <taxon>Fusarium</taxon>
        <taxon>Fusarium solani species complex</taxon>
    </lineage>
</organism>
<sequence length="318" mass="35239">MAEKPLLVVTGATGAQGGSVIRALAASHEASRFRIRGVCRDTEKDAAKRLASSGVEVVSAELSSEKDVRRALAGAHAVFLITAYTGNPGSREIEIQQGKLVATVSKELGVEHLIYSSLLSVTECSAGTIRTAHEFDSKAIVEQFIRQLKIPATFVLPGFYMSLFVPGDFIVRENRPPGTLRLELPLPVDEANIPLIDITDDFGKFVVAALLRREEFLGKRIMAAEAYYSMREIAATVNKFKAVHGSTCSVKQLSDDEYLRFQPSDGPSTNEKQIERLSMFRFMREFGYYQNESLEGNKRVFGHQLKSFEDFVKESEGF</sequence>
<dbReference type="Proteomes" id="UP000830768">
    <property type="component" value="Chromosome 11"/>
</dbReference>
<reference evidence="1" key="1">
    <citation type="submission" date="2021-11" db="EMBL/GenBank/DDBJ databases">
        <title>Fusarium solani-melongenae Genome sequencing and assembly.</title>
        <authorList>
            <person name="Xie S."/>
            <person name="Huang L."/>
            <person name="Zhang X."/>
        </authorList>
    </citation>
    <scope>NUCLEOTIDE SEQUENCE</scope>
    <source>
        <strain evidence="1">CRI 24-3</strain>
    </source>
</reference>
<evidence type="ECO:0000313" key="2">
    <source>
        <dbReference type="Proteomes" id="UP000830768"/>
    </source>
</evidence>
<keyword evidence="2" id="KW-1185">Reference proteome</keyword>
<protein>
    <submittedName>
        <fullName evidence="1">Uncharacterized protein</fullName>
    </submittedName>
</protein>
<proteinExistence type="predicted"/>
<gene>
    <name evidence="1" type="ORF">LCI18_012741</name>
</gene>
<accession>A0ACD3ZL25</accession>